<organism evidence="1 2">
    <name type="scientific">Ligilactobacillus murinus</name>
    <dbReference type="NCBI Taxonomy" id="1622"/>
    <lineage>
        <taxon>Bacteria</taxon>
        <taxon>Bacillati</taxon>
        <taxon>Bacillota</taxon>
        <taxon>Bacilli</taxon>
        <taxon>Lactobacillales</taxon>
        <taxon>Lactobacillaceae</taxon>
        <taxon>Ligilactobacillus</taxon>
    </lineage>
</organism>
<geneLocation type="plasmid" evidence="1 2">
    <name>unnamed</name>
</geneLocation>
<dbReference type="AlphaFoldDB" id="A0AAE6WJQ5"/>
<keyword evidence="1" id="KW-0614">Plasmid</keyword>
<name>A0AAE6WJQ5_9LACO</name>
<dbReference type="Proteomes" id="UP000463931">
    <property type="component" value="Plasmid unnamed"/>
</dbReference>
<evidence type="ECO:0000313" key="1">
    <source>
        <dbReference type="EMBL" id="QIA91114.1"/>
    </source>
</evidence>
<evidence type="ECO:0000313" key="2">
    <source>
        <dbReference type="Proteomes" id="UP000463931"/>
    </source>
</evidence>
<dbReference type="EMBL" id="CP040853">
    <property type="protein sequence ID" value="QIA91114.1"/>
    <property type="molecule type" value="Genomic_DNA"/>
</dbReference>
<sequence>MNYIYFQYIIPILNNLAIGEATTQFLIGLLKGVGGVLAAVGGTYLIVWVGAKDIIKGLSGENKDIKKILIGLATMVAGGIIVAIGVAGLLSIGTTLGADFGIHV</sequence>
<gene>
    <name evidence="1" type="ORF">FEE40_12960</name>
</gene>
<accession>A0AAE6WJQ5</accession>
<dbReference type="RefSeq" id="WP_163587434.1">
    <property type="nucleotide sequence ID" value="NZ_CP040853.1"/>
</dbReference>
<protein>
    <submittedName>
        <fullName evidence="1">Uncharacterized protein</fullName>
    </submittedName>
</protein>
<reference evidence="1 2" key="1">
    <citation type="journal article" date="2019" name="Nat. Med.">
        <title>Preventing dysbiosis of the neonatal mouse intestinal microbiome protects against late-onset sepsis.</title>
        <authorList>
            <person name="Singer J.R."/>
            <person name="Blosser E.G."/>
            <person name="Zindl C.L."/>
            <person name="Silberger D.J."/>
            <person name="Conlan S."/>
            <person name="Laufer V.A."/>
            <person name="DiToro D."/>
            <person name="Deming C."/>
            <person name="Kumar R."/>
            <person name="Morrow C.D."/>
            <person name="Segre J.A."/>
            <person name="Gray M.J."/>
            <person name="Randolph D.A."/>
            <person name="Weaver C.T."/>
        </authorList>
    </citation>
    <scope>NUCLEOTIDE SEQUENCE [LARGE SCALE GENOMIC DNA]</scope>
    <source>
        <strain evidence="1 2">V10</strain>
    </source>
</reference>
<proteinExistence type="predicted"/>